<evidence type="ECO:0000256" key="5">
    <source>
        <dbReference type="ARBA" id="ARBA00023136"/>
    </source>
</evidence>
<feature type="transmembrane region" description="Helical" evidence="6">
    <location>
        <begin position="58"/>
        <end position="82"/>
    </location>
</feature>
<evidence type="ECO:0000313" key="7">
    <source>
        <dbReference type="EMBL" id="KNC23690.1"/>
    </source>
</evidence>
<evidence type="ECO:0000256" key="6">
    <source>
        <dbReference type="SAM" id="Phobius"/>
    </source>
</evidence>
<feature type="transmembrane region" description="Helical" evidence="6">
    <location>
        <begin position="12"/>
        <end position="33"/>
    </location>
</feature>
<evidence type="ECO:0000256" key="4">
    <source>
        <dbReference type="ARBA" id="ARBA00022989"/>
    </source>
</evidence>
<protein>
    <submittedName>
        <fullName evidence="7">Uncharacterized protein</fullName>
    </submittedName>
</protein>
<dbReference type="Proteomes" id="UP000037069">
    <property type="component" value="Unassembled WGS sequence"/>
</dbReference>
<dbReference type="GO" id="GO:0015093">
    <property type="term" value="F:ferrous iron transmembrane transporter activity"/>
    <property type="evidence" value="ECO:0007669"/>
    <property type="project" value="TreeGrafter"/>
</dbReference>
<proteinExistence type="inferred from homology"/>
<reference evidence="7 8" key="1">
    <citation type="journal article" date="2015" name="Nat. Commun.">
        <title>Lucilia cuprina genome unlocks parasitic fly biology to underpin future interventions.</title>
        <authorList>
            <person name="Anstead C.A."/>
            <person name="Korhonen P.K."/>
            <person name="Young N.D."/>
            <person name="Hall R.S."/>
            <person name="Jex A.R."/>
            <person name="Murali S.C."/>
            <person name="Hughes D.S."/>
            <person name="Lee S.F."/>
            <person name="Perry T."/>
            <person name="Stroehlein A.J."/>
            <person name="Ansell B.R."/>
            <person name="Breugelmans B."/>
            <person name="Hofmann A."/>
            <person name="Qu J."/>
            <person name="Dugan S."/>
            <person name="Lee S.L."/>
            <person name="Chao H."/>
            <person name="Dinh H."/>
            <person name="Han Y."/>
            <person name="Doddapaneni H.V."/>
            <person name="Worley K.C."/>
            <person name="Muzny D.M."/>
            <person name="Ioannidis P."/>
            <person name="Waterhouse R.M."/>
            <person name="Zdobnov E.M."/>
            <person name="James P.J."/>
            <person name="Bagnall N.H."/>
            <person name="Kotze A.C."/>
            <person name="Gibbs R.A."/>
            <person name="Richards S."/>
            <person name="Batterham P."/>
            <person name="Gasser R.B."/>
        </authorList>
    </citation>
    <scope>NUCLEOTIDE SEQUENCE [LARGE SCALE GENOMIC DNA]</scope>
    <source>
        <strain evidence="7 8">LS</strain>
        <tissue evidence="7">Full body</tissue>
    </source>
</reference>
<feature type="transmembrane region" description="Helical" evidence="6">
    <location>
        <begin position="183"/>
        <end position="202"/>
    </location>
</feature>
<evidence type="ECO:0000256" key="3">
    <source>
        <dbReference type="ARBA" id="ARBA00022692"/>
    </source>
</evidence>
<organism evidence="7 8">
    <name type="scientific">Lucilia cuprina</name>
    <name type="common">Green bottle fly</name>
    <name type="synonym">Australian sheep blowfly</name>
    <dbReference type="NCBI Taxonomy" id="7375"/>
    <lineage>
        <taxon>Eukaryota</taxon>
        <taxon>Metazoa</taxon>
        <taxon>Ecdysozoa</taxon>
        <taxon>Arthropoda</taxon>
        <taxon>Hexapoda</taxon>
        <taxon>Insecta</taxon>
        <taxon>Pterygota</taxon>
        <taxon>Neoptera</taxon>
        <taxon>Endopterygota</taxon>
        <taxon>Diptera</taxon>
        <taxon>Brachycera</taxon>
        <taxon>Muscomorpha</taxon>
        <taxon>Oestroidea</taxon>
        <taxon>Calliphoridae</taxon>
        <taxon>Luciliinae</taxon>
        <taxon>Lucilia</taxon>
    </lineage>
</organism>
<comment type="subcellular location">
    <subcellularLocation>
        <location evidence="1">Membrane</location>
        <topology evidence="1">Multi-pass membrane protein</topology>
    </subcellularLocation>
</comment>
<keyword evidence="4 6" id="KW-1133">Transmembrane helix</keyword>
<name>A0A0L0BUD8_LUCCU</name>
<dbReference type="STRING" id="7375.A0A0L0BUD8"/>
<keyword evidence="8" id="KW-1185">Reference proteome</keyword>
<dbReference type="Pfam" id="PF03239">
    <property type="entry name" value="FTR1"/>
    <property type="match status" value="1"/>
</dbReference>
<comment type="caution">
    <text evidence="7">The sequence shown here is derived from an EMBL/GenBank/DDBJ whole genome shotgun (WGS) entry which is preliminary data.</text>
</comment>
<evidence type="ECO:0000256" key="1">
    <source>
        <dbReference type="ARBA" id="ARBA00004141"/>
    </source>
</evidence>
<dbReference type="EMBL" id="JRES01001306">
    <property type="protein sequence ID" value="KNC23690.1"/>
    <property type="molecule type" value="Genomic_DNA"/>
</dbReference>
<evidence type="ECO:0000313" key="8">
    <source>
        <dbReference type="Proteomes" id="UP000037069"/>
    </source>
</evidence>
<evidence type="ECO:0000256" key="2">
    <source>
        <dbReference type="ARBA" id="ARBA00008333"/>
    </source>
</evidence>
<dbReference type="PANTHER" id="PTHR31632:SF7">
    <property type="entry name" value="IRON TRANSPORTER FTH1"/>
    <property type="match status" value="1"/>
</dbReference>
<dbReference type="AlphaFoldDB" id="A0A0L0BUD8"/>
<feature type="transmembrane region" description="Helical" evidence="6">
    <location>
        <begin position="214"/>
        <end position="235"/>
    </location>
</feature>
<dbReference type="PANTHER" id="PTHR31632">
    <property type="entry name" value="IRON TRANSPORTER FTH1"/>
    <property type="match status" value="1"/>
</dbReference>
<sequence length="318" mass="35379">MSATDYFSVQVFFLLFREALESAIIVSVLLSFLKRSFDQLGETNPETDKLYRKLRFQVWFGALAGISICGIIGLIFILTFQFLGKNIWNKTEKLWEAFFCIIASLMITVMGRSMLRVNKMQKKWQVKLAKAILREEEQPAYSVRSFARKYTMAILPMVTTMREGLEAVAFLGGLGMNVSSSSIPLSTITALGLGLCVGLAIYKYGCNHGSIRNFVLASSCFLYLVAAGLLSRGVWFLEMHRFIQKVGQDVSESGSGPVSLLLLLVSSGDSTREMEDIWLGVSLILEKSSSFLSVPFNSWISLKFSLVIASKFSILGDP</sequence>
<keyword evidence="3 6" id="KW-0812">Transmembrane</keyword>
<comment type="similarity">
    <text evidence="2">Belongs to the oxidase-dependent Fe transporter (OFeT) (TC 9.A.10.1) family.</text>
</comment>
<dbReference type="GO" id="GO:0033573">
    <property type="term" value="C:high-affinity iron permease complex"/>
    <property type="evidence" value="ECO:0007669"/>
    <property type="project" value="InterPro"/>
</dbReference>
<feature type="non-terminal residue" evidence="7">
    <location>
        <position position="318"/>
    </location>
</feature>
<gene>
    <name evidence="7" type="ORF">FF38_09726</name>
</gene>
<dbReference type="InterPro" id="IPR004923">
    <property type="entry name" value="FTR1/Fip1/EfeU"/>
</dbReference>
<feature type="transmembrane region" description="Helical" evidence="6">
    <location>
        <begin position="94"/>
        <end position="115"/>
    </location>
</feature>
<keyword evidence="5 6" id="KW-0472">Membrane</keyword>
<accession>A0A0L0BUD8</accession>